<comment type="function">
    <text evidence="1 11">Adds a myristoyl group to the N-terminal glycine residue of certain cellular proteins.</text>
</comment>
<dbReference type="AlphaFoldDB" id="A0A5J5F8A4"/>
<evidence type="ECO:0000256" key="7">
    <source>
        <dbReference type="ARBA" id="ARBA00022490"/>
    </source>
</evidence>
<feature type="region of interest" description="Disordered" evidence="13">
    <location>
        <begin position="1"/>
        <end position="64"/>
    </location>
</feature>
<dbReference type="EC" id="2.3.1.97" evidence="5 11"/>
<name>A0A5J5F8A4_9PEZI</name>
<comment type="caution">
    <text evidence="16">The sequence shown here is derived from an EMBL/GenBank/DDBJ whole genome shotgun (WGS) entry which is preliminary data.</text>
</comment>
<reference evidence="16 17" key="1">
    <citation type="submission" date="2019-09" db="EMBL/GenBank/DDBJ databases">
        <title>Draft genome of the ectomycorrhizal ascomycete Sphaerosporella brunnea.</title>
        <authorList>
            <consortium name="DOE Joint Genome Institute"/>
            <person name="Benucci G.M."/>
            <person name="Marozzi G."/>
            <person name="Antonielli L."/>
            <person name="Sanchez S."/>
            <person name="Marco P."/>
            <person name="Wang X."/>
            <person name="Falini L.B."/>
            <person name="Barry K."/>
            <person name="Haridas S."/>
            <person name="Lipzen A."/>
            <person name="Labutti K."/>
            <person name="Grigoriev I.V."/>
            <person name="Murat C."/>
            <person name="Martin F."/>
            <person name="Albertini E."/>
            <person name="Donnini D."/>
            <person name="Bonito G."/>
        </authorList>
    </citation>
    <scope>NUCLEOTIDE SEQUENCE [LARGE SCALE GENOMIC DNA]</scope>
    <source>
        <strain evidence="16 17">Sb_GMNB300</strain>
    </source>
</reference>
<dbReference type="PIRSF" id="PIRSF015892">
    <property type="entry name" value="N-myristl_transf"/>
    <property type="match status" value="1"/>
</dbReference>
<evidence type="ECO:0000256" key="12">
    <source>
        <dbReference type="RuleBase" id="RU004178"/>
    </source>
</evidence>
<dbReference type="OrthoDB" id="60315at2759"/>
<dbReference type="FunFam" id="3.40.630.30:FF:000056">
    <property type="entry name" value="Glycylpeptide N-tetradecanoyltransferase"/>
    <property type="match status" value="1"/>
</dbReference>
<comment type="catalytic activity">
    <reaction evidence="10 11">
        <text>N-terminal glycyl-[protein] + tetradecanoyl-CoA = N-tetradecanoylglycyl-[protein] + CoA + H(+)</text>
        <dbReference type="Rhea" id="RHEA:15521"/>
        <dbReference type="Rhea" id="RHEA-COMP:12666"/>
        <dbReference type="Rhea" id="RHEA-COMP:12667"/>
        <dbReference type="ChEBI" id="CHEBI:15378"/>
        <dbReference type="ChEBI" id="CHEBI:57287"/>
        <dbReference type="ChEBI" id="CHEBI:57385"/>
        <dbReference type="ChEBI" id="CHEBI:64723"/>
        <dbReference type="ChEBI" id="CHEBI:133050"/>
        <dbReference type="EC" id="2.3.1.97"/>
    </reaction>
</comment>
<evidence type="ECO:0000256" key="2">
    <source>
        <dbReference type="ARBA" id="ARBA00004496"/>
    </source>
</evidence>
<dbReference type="InterPro" id="IPR016181">
    <property type="entry name" value="Acyl_CoA_acyltransferase"/>
</dbReference>
<dbReference type="Pfam" id="PF01233">
    <property type="entry name" value="NMT"/>
    <property type="match status" value="1"/>
</dbReference>
<keyword evidence="9 11" id="KW-0012">Acyltransferase</keyword>
<accession>A0A5J5F8A4</accession>
<proteinExistence type="inferred from homology"/>
<dbReference type="InterPro" id="IPR022678">
    <property type="entry name" value="NMT_CS"/>
</dbReference>
<dbReference type="InterPro" id="IPR022677">
    <property type="entry name" value="NMT_C"/>
</dbReference>
<evidence type="ECO:0000256" key="4">
    <source>
        <dbReference type="ARBA" id="ARBA00011245"/>
    </source>
</evidence>
<sequence>MAPPQEESKLVEQPAATPDEVDAESDNEAPETEAAAAGEGSTTTKKKKKSKKSKGKKSAATADALPTSVVEEVVRNNPALANEMQGMERAKVEEMLRSMKLQELITGMATGAGAKKDMASYKFWATQPVPRFDEPEQEIPDGPVRPNNPDVVPTEADALIDGFEWVTMDLTDDAQMTEVYDLLTGHYVEDQEAMFRFNYSASFLNWALKAPGWLKEWHVGVRVASSKRLVAFISGIPVKVRVRENTLRCSEINFLCIHKKLRSKRLTPVLIKEITRRCNLEKVWSAIHTAGIVLPKPVSTCRYYHRSLDWLKLYEVGFSPLPPNSTKARQITRYHLPNQTKTKGLREMEAKDIDAVHDLLTRYLARFDMAPIFDKEEIEYWFLHQDAPGKERVIWTYVVEDSTGKVTDMFSFYSLESSVIGNKKHDTIRAAYLFYYATETAFSKTKKDLKVRLNELINDALILAKRFNFDVFNGLTLLDNTLFLQEQKFGAGDGQLHYYLFNWRTKHIRGGIDENNQIDDKNGSGIGMVML</sequence>
<feature type="compositionally biased region" description="Basic and acidic residues" evidence="13">
    <location>
        <begin position="1"/>
        <end position="10"/>
    </location>
</feature>
<evidence type="ECO:0000256" key="10">
    <source>
        <dbReference type="ARBA" id="ARBA00048276"/>
    </source>
</evidence>
<dbReference type="FunFam" id="3.40.630.30:FF:000042">
    <property type="entry name" value="Glycylpeptide N-tetradecanoyltransferase"/>
    <property type="match status" value="1"/>
</dbReference>
<feature type="domain" description="Glycylpeptide N-tetradecanoyltransferase C-terminal" evidence="15">
    <location>
        <begin position="315"/>
        <end position="529"/>
    </location>
</feature>
<evidence type="ECO:0000256" key="9">
    <source>
        <dbReference type="ARBA" id="ARBA00023315"/>
    </source>
</evidence>
<keyword evidence="7" id="KW-0963">Cytoplasm</keyword>
<comment type="subunit">
    <text evidence="4">Monomer.</text>
</comment>
<evidence type="ECO:0000256" key="1">
    <source>
        <dbReference type="ARBA" id="ARBA00003900"/>
    </source>
</evidence>
<evidence type="ECO:0000313" key="17">
    <source>
        <dbReference type="Proteomes" id="UP000326924"/>
    </source>
</evidence>
<evidence type="ECO:0000313" key="16">
    <source>
        <dbReference type="EMBL" id="KAA8913326.1"/>
    </source>
</evidence>
<keyword evidence="8 11" id="KW-0808">Transferase</keyword>
<gene>
    <name evidence="16" type="ORF">FN846DRAFT_162783</name>
</gene>
<dbReference type="SUPFAM" id="SSF55729">
    <property type="entry name" value="Acyl-CoA N-acyltransferases (Nat)"/>
    <property type="match status" value="2"/>
</dbReference>
<feature type="compositionally biased region" description="Low complexity" evidence="13">
    <location>
        <begin position="32"/>
        <end position="43"/>
    </location>
</feature>
<dbReference type="GO" id="GO:0005737">
    <property type="term" value="C:cytoplasm"/>
    <property type="evidence" value="ECO:0007669"/>
    <property type="project" value="UniProtKB-SubCell"/>
</dbReference>
<evidence type="ECO:0000256" key="3">
    <source>
        <dbReference type="ARBA" id="ARBA00009469"/>
    </source>
</evidence>
<evidence type="ECO:0000259" key="15">
    <source>
        <dbReference type="Pfam" id="PF02799"/>
    </source>
</evidence>
<dbReference type="Pfam" id="PF02799">
    <property type="entry name" value="NMT_C"/>
    <property type="match status" value="1"/>
</dbReference>
<evidence type="ECO:0000259" key="14">
    <source>
        <dbReference type="Pfam" id="PF01233"/>
    </source>
</evidence>
<feature type="domain" description="Glycylpeptide N-tetradecanoyltransferase N-terminal" evidence="14">
    <location>
        <begin position="147"/>
        <end position="301"/>
    </location>
</feature>
<comment type="similarity">
    <text evidence="3 12">Belongs to the NMT family.</text>
</comment>
<dbReference type="PANTHER" id="PTHR11377:SF5">
    <property type="entry name" value="GLYCYLPEPTIDE N-TETRADECANOYLTRANSFERASE"/>
    <property type="match status" value="1"/>
</dbReference>
<dbReference type="PROSITE" id="PS00975">
    <property type="entry name" value="NMT_1"/>
    <property type="match status" value="1"/>
</dbReference>
<evidence type="ECO:0000256" key="13">
    <source>
        <dbReference type="SAM" id="MobiDB-lite"/>
    </source>
</evidence>
<dbReference type="InterPro" id="IPR000903">
    <property type="entry name" value="NMT"/>
</dbReference>
<keyword evidence="17" id="KW-1185">Reference proteome</keyword>
<dbReference type="GO" id="GO:0004379">
    <property type="term" value="F:glycylpeptide N-tetradecanoyltransferase activity"/>
    <property type="evidence" value="ECO:0007669"/>
    <property type="project" value="UniProtKB-EC"/>
</dbReference>
<dbReference type="InterPro" id="IPR022676">
    <property type="entry name" value="NMT_N"/>
</dbReference>
<dbReference type="PANTHER" id="PTHR11377">
    <property type="entry name" value="N-MYRISTOYL TRANSFERASE"/>
    <property type="match status" value="1"/>
</dbReference>
<dbReference type="InParanoid" id="A0A5J5F8A4"/>
<feature type="compositionally biased region" description="Basic residues" evidence="13">
    <location>
        <begin position="44"/>
        <end position="57"/>
    </location>
</feature>
<dbReference type="FunCoup" id="A0A5J5F8A4">
    <property type="interactions" value="1017"/>
</dbReference>
<comment type="subcellular location">
    <subcellularLocation>
        <location evidence="2">Cytoplasm</location>
    </subcellularLocation>
</comment>
<dbReference type="EMBL" id="VXIS01000016">
    <property type="protein sequence ID" value="KAA8913326.1"/>
    <property type="molecule type" value="Genomic_DNA"/>
</dbReference>
<evidence type="ECO:0000256" key="8">
    <source>
        <dbReference type="ARBA" id="ARBA00022679"/>
    </source>
</evidence>
<feature type="compositionally biased region" description="Acidic residues" evidence="13">
    <location>
        <begin position="19"/>
        <end position="31"/>
    </location>
</feature>
<organism evidence="16 17">
    <name type="scientific">Sphaerosporella brunnea</name>
    <dbReference type="NCBI Taxonomy" id="1250544"/>
    <lineage>
        <taxon>Eukaryota</taxon>
        <taxon>Fungi</taxon>
        <taxon>Dikarya</taxon>
        <taxon>Ascomycota</taxon>
        <taxon>Pezizomycotina</taxon>
        <taxon>Pezizomycetes</taxon>
        <taxon>Pezizales</taxon>
        <taxon>Pyronemataceae</taxon>
        <taxon>Sphaerosporella</taxon>
    </lineage>
</organism>
<dbReference type="Proteomes" id="UP000326924">
    <property type="component" value="Unassembled WGS sequence"/>
</dbReference>
<evidence type="ECO:0000256" key="5">
    <source>
        <dbReference type="ARBA" id="ARBA00012923"/>
    </source>
</evidence>
<evidence type="ECO:0000256" key="11">
    <source>
        <dbReference type="RuleBase" id="RU000586"/>
    </source>
</evidence>
<evidence type="ECO:0000256" key="6">
    <source>
        <dbReference type="ARBA" id="ARBA00022240"/>
    </source>
</evidence>
<dbReference type="Gene3D" id="3.40.630.30">
    <property type="match status" value="2"/>
</dbReference>
<dbReference type="PROSITE" id="PS00976">
    <property type="entry name" value="NMT_2"/>
    <property type="match status" value="1"/>
</dbReference>
<protein>
    <recommendedName>
        <fullName evidence="6 11">Glycylpeptide N-tetradecanoyltransferase</fullName>
        <ecNumber evidence="5 11">2.3.1.97</ecNumber>
    </recommendedName>
</protein>